<comment type="subcellular location">
    <subcellularLocation>
        <location evidence="3">Cytoplasm</location>
    </subcellularLocation>
</comment>
<dbReference type="PANTHER" id="PTHR32120">
    <property type="entry name" value="SMALL RIBOSOMAL SUBUNIT BIOGENESIS GTPASE RSGA"/>
    <property type="match status" value="1"/>
</dbReference>
<evidence type="ECO:0000256" key="4">
    <source>
        <dbReference type="SAM" id="MobiDB-lite"/>
    </source>
</evidence>
<dbReference type="EMBL" id="FOYW01000001">
    <property type="protein sequence ID" value="SFR52584.1"/>
    <property type="molecule type" value="Genomic_DNA"/>
</dbReference>
<dbReference type="HAMAP" id="MF_01820">
    <property type="entry name" value="GTPase_RsgA"/>
    <property type="match status" value="1"/>
</dbReference>
<evidence type="ECO:0000259" key="6">
    <source>
        <dbReference type="PROSITE" id="PS51721"/>
    </source>
</evidence>
<feature type="compositionally biased region" description="Basic residues" evidence="4">
    <location>
        <begin position="16"/>
        <end position="28"/>
    </location>
</feature>
<evidence type="ECO:0000256" key="3">
    <source>
        <dbReference type="HAMAP-Rule" id="MF_01820"/>
    </source>
</evidence>
<feature type="binding site" evidence="3">
    <location>
        <position position="318"/>
    </location>
    <ligand>
        <name>Zn(2+)</name>
        <dbReference type="ChEBI" id="CHEBI:29105"/>
    </ligand>
</feature>
<dbReference type="GO" id="GO:0046872">
    <property type="term" value="F:metal ion binding"/>
    <property type="evidence" value="ECO:0007669"/>
    <property type="project" value="UniProtKB-KW"/>
</dbReference>
<dbReference type="InterPro" id="IPR010914">
    <property type="entry name" value="RsgA_GTPase_dom"/>
</dbReference>
<dbReference type="GO" id="GO:0042274">
    <property type="term" value="P:ribosomal small subunit biogenesis"/>
    <property type="evidence" value="ECO:0007669"/>
    <property type="project" value="UniProtKB-UniRule"/>
</dbReference>
<gene>
    <name evidence="3" type="primary">rsgA</name>
    <name evidence="7" type="ORF">SAMN05216203_1140</name>
</gene>
<evidence type="ECO:0000259" key="5">
    <source>
        <dbReference type="PROSITE" id="PS50936"/>
    </source>
</evidence>
<feature type="binding site" evidence="3">
    <location>
        <position position="313"/>
    </location>
    <ligand>
        <name>Zn(2+)</name>
        <dbReference type="ChEBI" id="CHEBI:29105"/>
    </ligand>
</feature>
<dbReference type="InterPro" id="IPR012340">
    <property type="entry name" value="NA-bd_OB-fold"/>
</dbReference>
<keyword evidence="1 3" id="KW-0547">Nucleotide-binding</keyword>
<proteinExistence type="inferred from homology"/>
<dbReference type="Proteomes" id="UP000198644">
    <property type="component" value="Unassembled WGS sequence"/>
</dbReference>
<keyword evidence="3" id="KW-0963">Cytoplasm</keyword>
<dbReference type="STRING" id="650891.SAMN05216203_1140"/>
<keyword evidence="3" id="KW-0378">Hydrolase</keyword>
<dbReference type="PROSITE" id="PS51721">
    <property type="entry name" value="G_CP"/>
    <property type="match status" value="1"/>
</dbReference>
<keyword evidence="3" id="KW-0862">Zinc</keyword>
<dbReference type="GO" id="GO:0019843">
    <property type="term" value="F:rRNA binding"/>
    <property type="evidence" value="ECO:0007669"/>
    <property type="project" value="UniProtKB-KW"/>
</dbReference>
<feature type="domain" description="EngC GTPase" evidence="5">
    <location>
        <begin position="137"/>
        <end position="287"/>
    </location>
</feature>
<feature type="binding site" evidence="3">
    <location>
        <position position="320"/>
    </location>
    <ligand>
        <name>Zn(2+)</name>
        <dbReference type="ChEBI" id="CHEBI:29105"/>
    </ligand>
</feature>
<comment type="subunit">
    <text evidence="3">Monomer. Associates with 30S ribosomal subunit, binds 16S rRNA.</text>
</comment>
<evidence type="ECO:0000256" key="1">
    <source>
        <dbReference type="ARBA" id="ARBA00022741"/>
    </source>
</evidence>
<sequence>MMKHSHFHNNQDSMAKRRLSKQQQHRIRKIQEERATRAGKREKVIDAQREAGELGPEQQGLVIAHYGQQLDVEALEGEQAGQLFRCFVRANIDSLVTGDRVAWCAGQGSAGVIVARHDRHSLLQRPDNFGQLKPVAANIDHIVLVIAPEPEPHDSLIDRYLVAAENTGIPAVILLNKADLITDANRGSLNALLDRYRHLGYDVVTASARNPESHGNTITELVQDRTSVFVGQSGVGKSSIIQTLVPDRELKVGALSESTGKGTHTTTTAMLFHLDCGGDLIDSPGIREFGLWHMTAQELEYGFREIRDLTGLCRFRDCRHQGEPGCALDAAVEAGRISPERLRSFRRILQDMEEQQARGLKVT</sequence>
<feature type="compositionally biased region" description="Basic and acidic residues" evidence="4">
    <location>
        <begin position="29"/>
        <end position="42"/>
    </location>
</feature>
<feature type="binding site" evidence="3">
    <location>
        <begin position="231"/>
        <end position="239"/>
    </location>
    <ligand>
        <name>GTP</name>
        <dbReference type="ChEBI" id="CHEBI:37565"/>
    </ligand>
</feature>
<dbReference type="GO" id="GO:0003924">
    <property type="term" value="F:GTPase activity"/>
    <property type="evidence" value="ECO:0007669"/>
    <property type="project" value="UniProtKB-UniRule"/>
</dbReference>
<keyword evidence="3" id="KW-0699">rRNA-binding</keyword>
<dbReference type="EC" id="3.6.1.-" evidence="3"/>
<keyword evidence="3" id="KW-0690">Ribosome biogenesis</keyword>
<dbReference type="NCBIfam" id="NF008931">
    <property type="entry name" value="PRK12288.1"/>
    <property type="match status" value="1"/>
</dbReference>
<dbReference type="SUPFAM" id="SSF52540">
    <property type="entry name" value="P-loop containing nucleoside triphosphate hydrolases"/>
    <property type="match status" value="1"/>
</dbReference>
<name>A0A1I6HDX9_9GAMM</name>
<keyword evidence="8" id="KW-1185">Reference proteome</keyword>
<comment type="similarity">
    <text evidence="3">Belongs to the TRAFAC class YlqF/YawG GTPase family. RsgA subfamily.</text>
</comment>
<dbReference type="Gene3D" id="1.10.40.50">
    <property type="entry name" value="Probable gtpase engc, domain 3"/>
    <property type="match status" value="1"/>
</dbReference>
<feature type="region of interest" description="Disordered" evidence="4">
    <location>
        <begin position="1"/>
        <end position="42"/>
    </location>
</feature>
<dbReference type="InterPro" id="IPR027417">
    <property type="entry name" value="P-loop_NTPase"/>
</dbReference>
<dbReference type="CDD" id="cd01854">
    <property type="entry name" value="YjeQ_EngC"/>
    <property type="match status" value="1"/>
</dbReference>
<accession>A0A1I6HDX9</accession>
<dbReference type="PANTHER" id="PTHR32120:SF11">
    <property type="entry name" value="SMALL RIBOSOMAL SUBUNIT BIOGENESIS GTPASE RSGA 1, MITOCHONDRIAL-RELATED"/>
    <property type="match status" value="1"/>
</dbReference>
<feature type="domain" description="CP-type G" evidence="6">
    <location>
        <begin position="129"/>
        <end position="289"/>
    </location>
</feature>
<feature type="binding site" evidence="3">
    <location>
        <position position="326"/>
    </location>
    <ligand>
        <name>Zn(2+)</name>
        <dbReference type="ChEBI" id="CHEBI:29105"/>
    </ligand>
</feature>
<comment type="function">
    <text evidence="3">One of several proteins that assist in the late maturation steps of the functional core of the 30S ribosomal subunit. Helps release RbfA from mature subunits. May play a role in the assembly of ribosomal proteins into the subunit. Circularly permuted GTPase that catalyzes slow GTP hydrolysis, GTPase activity is stimulated by the 30S ribosomal subunit.</text>
</comment>
<keyword evidence="3" id="KW-0479">Metal-binding</keyword>
<dbReference type="Gene3D" id="2.40.50.140">
    <property type="entry name" value="Nucleic acid-binding proteins"/>
    <property type="match status" value="1"/>
</dbReference>
<evidence type="ECO:0000313" key="7">
    <source>
        <dbReference type="EMBL" id="SFR52584.1"/>
    </source>
</evidence>
<protein>
    <recommendedName>
        <fullName evidence="3">Small ribosomal subunit biogenesis GTPase RsgA</fullName>
        <ecNumber evidence="3">3.6.1.-</ecNumber>
    </recommendedName>
</protein>
<evidence type="ECO:0000256" key="2">
    <source>
        <dbReference type="ARBA" id="ARBA00023134"/>
    </source>
</evidence>
<organism evidence="7 8">
    <name type="scientific">Marinobacter daqiaonensis</name>
    <dbReference type="NCBI Taxonomy" id="650891"/>
    <lineage>
        <taxon>Bacteria</taxon>
        <taxon>Pseudomonadati</taxon>
        <taxon>Pseudomonadota</taxon>
        <taxon>Gammaproteobacteria</taxon>
        <taxon>Pseudomonadales</taxon>
        <taxon>Marinobacteraceae</taxon>
        <taxon>Marinobacter</taxon>
    </lineage>
</organism>
<comment type="cofactor">
    <cofactor evidence="3">
        <name>Zn(2+)</name>
        <dbReference type="ChEBI" id="CHEBI:29105"/>
    </cofactor>
    <text evidence="3">Binds 1 zinc ion per subunit.</text>
</comment>
<dbReference type="NCBIfam" id="TIGR00157">
    <property type="entry name" value="ribosome small subunit-dependent GTPase A"/>
    <property type="match status" value="1"/>
</dbReference>
<dbReference type="GO" id="GO:0005737">
    <property type="term" value="C:cytoplasm"/>
    <property type="evidence" value="ECO:0007669"/>
    <property type="project" value="UniProtKB-SubCell"/>
</dbReference>
<dbReference type="Pfam" id="PF03193">
    <property type="entry name" value="RsgA_GTPase"/>
    <property type="match status" value="1"/>
</dbReference>
<dbReference type="AlphaFoldDB" id="A0A1I6HDX9"/>
<keyword evidence="2 3" id="KW-0342">GTP-binding</keyword>
<evidence type="ECO:0000313" key="8">
    <source>
        <dbReference type="Proteomes" id="UP000198644"/>
    </source>
</evidence>
<dbReference type="GO" id="GO:0005525">
    <property type="term" value="F:GTP binding"/>
    <property type="evidence" value="ECO:0007669"/>
    <property type="project" value="UniProtKB-UniRule"/>
</dbReference>
<dbReference type="InterPro" id="IPR030378">
    <property type="entry name" value="G_CP_dom"/>
</dbReference>
<reference evidence="7 8" key="1">
    <citation type="submission" date="2016-10" db="EMBL/GenBank/DDBJ databases">
        <authorList>
            <person name="de Groot N.N."/>
        </authorList>
    </citation>
    <scope>NUCLEOTIDE SEQUENCE [LARGE SCALE GENOMIC DNA]</scope>
    <source>
        <strain evidence="7 8">CGMCC 1.9167</strain>
    </source>
</reference>
<dbReference type="InterPro" id="IPR004881">
    <property type="entry name" value="Ribosome_biogen_GTPase_RsgA"/>
</dbReference>
<dbReference type="Gene3D" id="3.40.50.300">
    <property type="entry name" value="P-loop containing nucleotide triphosphate hydrolases"/>
    <property type="match status" value="1"/>
</dbReference>
<keyword evidence="3" id="KW-0694">RNA-binding</keyword>
<feature type="binding site" evidence="3">
    <location>
        <begin position="176"/>
        <end position="179"/>
    </location>
    <ligand>
        <name>GTP</name>
        <dbReference type="ChEBI" id="CHEBI:37565"/>
    </ligand>
</feature>
<dbReference type="PROSITE" id="PS50936">
    <property type="entry name" value="ENGC_GTPASE"/>
    <property type="match status" value="1"/>
</dbReference>